<evidence type="ECO:0000256" key="4">
    <source>
        <dbReference type="ARBA" id="ARBA00022454"/>
    </source>
</evidence>
<accession>B6JZ09</accession>
<evidence type="ECO:0000313" key="15">
    <source>
        <dbReference type="Proteomes" id="UP000001744"/>
    </source>
</evidence>
<evidence type="ECO:0000256" key="6">
    <source>
        <dbReference type="ARBA" id="ARBA00022776"/>
    </source>
</evidence>
<comment type="subcellular location">
    <subcellularLocation>
        <location evidence="2">Chromosome</location>
    </subcellularLocation>
    <subcellularLocation>
        <location evidence="1 10">Nucleus</location>
    </subcellularLocation>
</comment>
<dbReference type="PIRSF" id="PIRSF005719">
    <property type="entry name" value="SMC"/>
    <property type="match status" value="1"/>
</dbReference>
<dbReference type="PANTHER" id="PTHR18937">
    <property type="entry name" value="STRUCTURAL MAINTENANCE OF CHROMOSOMES SMC FAMILY MEMBER"/>
    <property type="match status" value="1"/>
</dbReference>
<feature type="coiled-coil region" evidence="11">
    <location>
        <begin position="753"/>
        <end position="780"/>
    </location>
</feature>
<feature type="coiled-coil region" evidence="11">
    <location>
        <begin position="423"/>
        <end position="492"/>
    </location>
</feature>
<dbReference type="Gene3D" id="3.30.70.1620">
    <property type="match status" value="1"/>
</dbReference>
<evidence type="ECO:0000256" key="10">
    <source>
        <dbReference type="PIRNR" id="PIRNR005719"/>
    </source>
</evidence>
<reference evidence="13 15" key="1">
    <citation type="journal article" date="2011" name="Science">
        <title>Comparative functional genomics of the fission yeasts.</title>
        <authorList>
            <person name="Rhind N."/>
            <person name="Chen Z."/>
            <person name="Yassour M."/>
            <person name="Thompson D.A."/>
            <person name="Haas B.J."/>
            <person name="Habib N."/>
            <person name="Wapinski I."/>
            <person name="Roy S."/>
            <person name="Lin M.F."/>
            <person name="Heiman D.I."/>
            <person name="Young S.K."/>
            <person name="Furuya K."/>
            <person name="Guo Y."/>
            <person name="Pidoux A."/>
            <person name="Chen H.M."/>
            <person name="Robbertse B."/>
            <person name="Goldberg J.M."/>
            <person name="Aoki K."/>
            <person name="Bayne E.H."/>
            <person name="Berlin A.M."/>
            <person name="Desjardins C.A."/>
            <person name="Dobbs E."/>
            <person name="Dukaj L."/>
            <person name="Fan L."/>
            <person name="FitzGerald M.G."/>
            <person name="French C."/>
            <person name="Gujja S."/>
            <person name="Hansen K."/>
            <person name="Keifenheim D."/>
            <person name="Levin J.Z."/>
            <person name="Mosher R.A."/>
            <person name="Mueller C.A."/>
            <person name="Pfiffner J."/>
            <person name="Priest M."/>
            <person name="Russ C."/>
            <person name="Smialowska A."/>
            <person name="Swoboda P."/>
            <person name="Sykes S.M."/>
            <person name="Vaughn M."/>
            <person name="Vengrova S."/>
            <person name="Yoder R."/>
            <person name="Zeng Q."/>
            <person name="Allshire R."/>
            <person name="Baulcombe D."/>
            <person name="Birren B.W."/>
            <person name="Brown W."/>
            <person name="Ekwall K."/>
            <person name="Kellis M."/>
            <person name="Leatherwood J."/>
            <person name="Levin H."/>
            <person name="Margalit H."/>
            <person name="Martienssen R."/>
            <person name="Nieduszynski C.A."/>
            <person name="Spatafora J.W."/>
            <person name="Friedman N."/>
            <person name="Dalgaard J.Z."/>
            <person name="Baumann P."/>
            <person name="Niki H."/>
            <person name="Regev A."/>
            <person name="Nusbaum C."/>
        </authorList>
    </citation>
    <scope>NUCLEOTIDE SEQUENCE [LARGE SCALE GENOMIC DNA]</scope>
    <source>
        <strain evidence="15">yFS275 / FY16936</strain>
    </source>
</reference>
<evidence type="ECO:0000256" key="5">
    <source>
        <dbReference type="ARBA" id="ARBA00022618"/>
    </source>
</evidence>
<evidence type="ECO:0000256" key="9">
    <source>
        <dbReference type="ARBA" id="ARBA00023306"/>
    </source>
</evidence>
<feature type="coiled-coil region" evidence="11">
    <location>
        <begin position="833"/>
        <end position="902"/>
    </location>
</feature>
<dbReference type="GO" id="GO:0007062">
    <property type="term" value="P:sister chromatid cohesion"/>
    <property type="evidence" value="ECO:0000318"/>
    <property type="project" value="GO_Central"/>
</dbReference>
<gene>
    <name evidence="14" type="primary">psm1</name>
    <name evidence="13" type="ORF">SJAG_01831</name>
</gene>
<dbReference type="GO" id="GO:0000779">
    <property type="term" value="C:condensed chromosome, centromeric region"/>
    <property type="evidence" value="ECO:0007669"/>
    <property type="project" value="EnsemblFungi"/>
</dbReference>
<dbReference type="CDD" id="cd03275">
    <property type="entry name" value="ABC_SMC1_euk"/>
    <property type="match status" value="2"/>
</dbReference>
<dbReference type="GO" id="GO:0030892">
    <property type="term" value="C:mitotic cohesin complex"/>
    <property type="evidence" value="ECO:0007669"/>
    <property type="project" value="EnsemblFungi"/>
</dbReference>
<name>B6JZ09_SCHJY</name>
<keyword evidence="8 10" id="KW-0539">Nucleus</keyword>
<proteinExistence type="inferred from homology"/>
<evidence type="ECO:0000313" key="14">
    <source>
        <dbReference type="JaponicusDB" id="SJAG_01831"/>
    </source>
</evidence>
<dbReference type="AlphaFoldDB" id="B6JZ09"/>
<dbReference type="InterPro" id="IPR024704">
    <property type="entry name" value="SMC"/>
</dbReference>
<keyword evidence="4" id="KW-0158">Chromosome</keyword>
<dbReference type="HOGENOM" id="CLU_001042_0_1_1"/>
<dbReference type="SMART" id="SM00968">
    <property type="entry name" value="SMC_hinge"/>
    <property type="match status" value="1"/>
</dbReference>
<dbReference type="InterPro" id="IPR003395">
    <property type="entry name" value="RecF/RecN/SMC_N"/>
</dbReference>
<evidence type="ECO:0000256" key="3">
    <source>
        <dbReference type="ARBA" id="ARBA00005597"/>
    </source>
</evidence>
<dbReference type="GO" id="GO:0005634">
    <property type="term" value="C:nucleus"/>
    <property type="evidence" value="ECO:0000318"/>
    <property type="project" value="GO_Central"/>
</dbReference>
<dbReference type="RefSeq" id="XP_002173070.1">
    <property type="nucleotide sequence ID" value="XM_002173034.1"/>
</dbReference>
<dbReference type="SUPFAM" id="SSF75553">
    <property type="entry name" value="Smc hinge domain"/>
    <property type="match status" value="1"/>
</dbReference>
<dbReference type="InterPro" id="IPR036277">
    <property type="entry name" value="SMC_hinge_sf"/>
</dbReference>
<evidence type="ECO:0000256" key="7">
    <source>
        <dbReference type="ARBA" id="ARBA00023054"/>
    </source>
</evidence>
<dbReference type="JaponicusDB" id="SJAG_01831">
    <property type="gene designation" value="psm1"/>
</dbReference>
<dbReference type="GO" id="GO:0016887">
    <property type="term" value="F:ATP hydrolysis activity"/>
    <property type="evidence" value="ECO:0007669"/>
    <property type="project" value="InterPro"/>
</dbReference>
<dbReference type="GO" id="GO:0140588">
    <property type="term" value="P:chromatin looping"/>
    <property type="evidence" value="ECO:0007669"/>
    <property type="project" value="EnsemblFungi"/>
</dbReference>
<dbReference type="GO" id="GO:0051301">
    <property type="term" value="P:cell division"/>
    <property type="evidence" value="ECO:0007669"/>
    <property type="project" value="UniProtKB-KW"/>
</dbReference>
<keyword evidence="6" id="KW-0498">Mitosis</keyword>
<dbReference type="EMBL" id="KE651168">
    <property type="protein sequence ID" value="EEB06777.1"/>
    <property type="molecule type" value="Genomic_DNA"/>
</dbReference>
<dbReference type="InterPro" id="IPR027417">
    <property type="entry name" value="P-loop_NTPase"/>
</dbReference>
<dbReference type="VEuPathDB" id="FungiDB:SJAG_01831"/>
<dbReference type="STRING" id="402676.B6JZ09"/>
<keyword evidence="5" id="KW-0132">Cell division</keyword>
<evidence type="ECO:0000256" key="2">
    <source>
        <dbReference type="ARBA" id="ARBA00004286"/>
    </source>
</evidence>
<sequence>MGRLVRLEVENFKSYRGFQVIGPFYDFTSIIGPNGAGKSNLMDAISFVVGIKSSHLRSSNLKDLIYRGRILSSQSQESSQLEQSPQSAFVKLVFALDDGREVSFKRSVSAAGASEYSIDGRTVSFSEYTKALEEQNILVKARNFLVFQGDIEAIAAQSPDDLCRLIEQISGSLEYKREYDVLKEKQDQAVSLSAHTFNKKRGVNAELRQYQDQKAEAELYETKKVQKNEAELVYTLWKLYHIEQGSRTTLKQIDGLKRQLSKAVKNCESLQSTLNTLRSDEGNVHRKLLAIDRKIQTKKNQAFSHRPEVLSLAERLARSSTNVNKLRIKLEEVEKDHVAQQNTVALLKDQLRALQMAEEQFLNELKESEKSRGIQFTPQQEETYNVLRQEVDAKNSLLLPEVEAMNRRIKKDSQQLVSISDNIKGIQSKLQGLDEQINSLQAEKELLTTDVNDKLSALESKKAEHSQKRTKLVQLTQEEAILNEKLQECLRKLLEVNAMSHESRRETKKRDALFSLKRIYPEVKGRVVDLCRPTQKKYETAIAAALGRNFESIVVESHTIAKECINYIRDQRVGVMTFLPMDTIAAKPTNQNLRGAYTGARLAIDIINYESVYERVMASVLGDTLICDNMDIARDLAYRRHVNSKVITLEGTVIHKTGLISGGTSRNNNRHWNDQEVETLKNTQNTLMDKIAQIHDEKSSISTLENESMQLQHMQTQLTLVRDNLSSVNRSLDDKKTEREHVGSQLTSLKPREGQLRQQLETSKAHLSELERKVEMVEDNVFANFCEEVGISSIREYDDYRTSFAQKFSARKLEFTTQKSLVQNQLSFESQRLKETEQRLQKLKGYVEKEETAAVEMKKQKDSLENVIATSEAEMELLREDYNKLKQDNEELLQRVASERSLLSSKGSEQNKLSAKINTLKASIERCRSDWQGVLRKCKLDDLQIPLLQGNLDVVPIDEIPVSNEPSQTQTDMDIDSENGNPVDRYGIVVNYDALDDELREDASESMGNVLEDKIKELAQEIEQMSPNMKANDRLVSTEQRLDELDDLFNQARQAAKETKEKFNTVKKLRLEKFLTAFNHISEQIDPIYKELTKSKAFPMGGTAYLTLDDTDEPYLGGVKFHAMPPMKRFRDMEQLSGGEKTIAAMALLFAIHSFQPSPFFVLDEVDAALDQANVTHIANYIREHASQGFQFVVISLKNQLFSKSEALVGIYRDQVQNSSRTLTLNLDQYPL</sequence>
<evidence type="ECO:0000259" key="12">
    <source>
        <dbReference type="SMART" id="SM00968"/>
    </source>
</evidence>
<dbReference type="PANTHER" id="PTHR18937:SF12">
    <property type="entry name" value="STRUCTURAL MAINTENANCE OF CHROMOSOMES PROTEIN"/>
    <property type="match status" value="1"/>
</dbReference>
<feature type="domain" description="SMC hinge" evidence="12">
    <location>
        <begin position="521"/>
        <end position="637"/>
    </location>
</feature>
<dbReference type="GO" id="GO:0008278">
    <property type="term" value="C:cohesin complex"/>
    <property type="evidence" value="ECO:0000318"/>
    <property type="project" value="GO_Central"/>
</dbReference>
<keyword evidence="9" id="KW-0131">Cell cycle</keyword>
<dbReference type="Pfam" id="PF02463">
    <property type="entry name" value="SMC_N"/>
    <property type="match status" value="1"/>
</dbReference>
<dbReference type="GO" id="GO:0005524">
    <property type="term" value="F:ATP binding"/>
    <property type="evidence" value="ECO:0007669"/>
    <property type="project" value="InterPro"/>
</dbReference>
<evidence type="ECO:0000256" key="8">
    <source>
        <dbReference type="ARBA" id="ARBA00023242"/>
    </source>
</evidence>
<comment type="similarity">
    <text evidence="3">Belongs to the SMC family. SMC1 subfamily.</text>
</comment>
<feature type="coiled-coil region" evidence="11">
    <location>
        <begin position="316"/>
        <end position="371"/>
    </location>
</feature>
<dbReference type="GeneID" id="7048259"/>
<evidence type="ECO:0000313" key="13">
    <source>
        <dbReference type="EMBL" id="EEB06777.1"/>
    </source>
</evidence>
<dbReference type="InterPro" id="IPR010935">
    <property type="entry name" value="SMC_hinge"/>
</dbReference>
<dbReference type="GO" id="GO:0003677">
    <property type="term" value="F:DNA binding"/>
    <property type="evidence" value="ECO:0000318"/>
    <property type="project" value="GO_Central"/>
</dbReference>
<dbReference type="eggNOG" id="KOG0018">
    <property type="taxonomic scope" value="Eukaryota"/>
</dbReference>
<dbReference type="Pfam" id="PF06470">
    <property type="entry name" value="SMC_hinge"/>
    <property type="match status" value="1"/>
</dbReference>
<evidence type="ECO:0000256" key="11">
    <source>
        <dbReference type="SAM" id="Coils"/>
    </source>
</evidence>
<dbReference type="Proteomes" id="UP000001744">
    <property type="component" value="Unassembled WGS sequence"/>
</dbReference>
<dbReference type="Gene3D" id="3.40.50.300">
    <property type="entry name" value="P-loop containing nucleotide triphosphate hydrolases"/>
    <property type="match status" value="2"/>
</dbReference>
<dbReference type="OrthoDB" id="5575062at2759"/>
<organism evidence="13 15">
    <name type="scientific">Schizosaccharomyces japonicus (strain yFS275 / FY16936)</name>
    <name type="common">Fission yeast</name>
    <dbReference type="NCBI Taxonomy" id="402676"/>
    <lineage>
        <taxon>Eukaryota</taxon>
        <taxon>Fungi</taxon>
        <taxon>Dikarya</taxon>
        <taxon>Ascomycota</taxon>
        <taxon>Taphrinomycotina</taxon>
        <taxon>Schizosaccharomycetes</taxon>
        <taxon>Schizosaccharomycetales</taxon>
        <taxon>Schizosaccharomycetaceae</taxon>
        <taxon>Schizosaccharomyces</taxon>
    </lineage>
</organism>
<dbReference type="OMA" id="KHMDFQR"/>
<dbReference type="GO" id="GO:0061776">
    <property type="term" value="F:ATP-dependent topological DNA co-entrapment activity"/>
    <property type="evidence" value="ECO:0007669"/>
    <property type="project" value="EnsemblFungi"/>
</dbReference>
<dbReference type="SUPFAM" id="SSF52540">
    <property type="entry name" value="P-loop containing nucleoside triphosphate hydrolases"/>
    <property type="match status" value="1"/>
</dbReference>
<keyword evidence="7 11" id="KW-0175">Coiled coil</keyword>
<protein>
    <recommendedName>
        <fullName evidence="10">Structural maintenance of chromosomes protein</fullName>
    </recommendedName>
</protein>
<dbReference type="GO" id="GO:0007064">
    <property type="term" value="P:mitotic sister chromatid cohesion"/>
    <property type="evidence" value="ECO:0007669"/>
    <property type="project" value="EnsemblFungi"/>
</dbReference>
<dbReference type="InterPro" id="IPR028468">
    <property type="entry name" value="Smc1_ABC"/>
</dbReference>
<dbReference type="Gene3D" id="1.20.1060.20">
    <property type="match status" value="1"/>
</dbReference>
<feature type="coiled-coil region" evidence="11">
    <location>
        <begin position="1028"/>
        <end position="1062"/>
    </location>
</feature>
<keyword evidence="15" id="KW-1185">Reference proteome</keyword>
<feature type="coiled-coil region" evidence="11">
    <location>
        <begin position="253"/>
        <end position="280"/>
    </location>
</feature>
<evidence type="ECO:0000256" key="1">
    <source>
        <dbReference type="ARBA" id="ARBA00004123"/>
    </source>
</evidence>